<evidence type="ECO:0000313" key="1">
    <source>
        <dbReference type="EMBL" id="JAD28855.1"/>
    </source>
</evidence>
<sequence>MAFAKYRKKSKIHRSYWGNFTIHDARYCHRQPPGNDHCAFYIMRFMYAYTGDDTNIAGMLRFVYPLVSCCYLSY</sequence>
<organism evidence="1">
    <name type="scientific">Arundo donax</name>
    <name type="common">Giant reed</name>
    <name type="synonym">Donax arundinaceus</name>
    <dbReference type="NCBI Taxonomy" id="35708"/>
    <lineage>
        <taxon>Eukaryota</taxon>
        <taxon>Viridiplantae</taxon>
        <taxon>Streptophyta</taxon>
        <taxon>Embryophyta</taxon>
        <taxon>Tracheophyta</taxon>
        <taxon>Spermatophyta</taxon>
        <taxon>Magnoliopsida</taxon>
        <taxon>Liliopsida</taxon>
        <taxon>Poales</taxon>
        <taxon>Poaceae</taxon>
        <taxon>PACMAD clade</taxon>
        <taxon>Arundinoideae</taxon>
        <taxon>Arundineae</taxon>
        <taxon>Arundo</taxon>
    </lineage>
</organism>
<reference evidence="1" key="1">
    <citation type="submission" date="2014-09" db="EMBL/GenBank/DDBJ databases">
        <authorList>
            <person name="Magalhaes I.L.F."/>
            <person name="Oliveira U."/>
            <person name="Santos F.R."/>
            <person name="Vidigal T.H.D.A."/>
            <person name="Brescovit A.D."/>
            <person name="Santos A.J."/>
        </authorList>
    </citation>
    <scope>NUCLEOTIDE SEQUENCE</scope>
    <source>
        <tissue evidence="1">Shoot tissue taken approximately 20 cm above the soil surface</tissue>
    </source>
</reference>
<reference evidence="1" key="2">
    <citation type="journal article" date="2015" name="Data Brief">
        <title>Shoot transcriptome of the giant reed, Arundo donax.</title>
        <authorList>
            <person name="Barrero R.A."/>
            <person name="Guerrero F.D."/>
            <person name="Moolhuijzen P."/>
            <person name="Goolsby J.A."/>
            <person name="Tidwell J."/>
            <person name="Bellgard S.E."/>
            <person name="Bellgard M.I."/>
        </authorList>
    </citation>
    <scope>NUCLEOTIDE SEQUENCE</scope>
    <source>
        <tissue evidence="1">Shoot tissue taken approximately 20 cm above the soil surface</tissue>
    </source>
</reference>
<proteinExistence type="predicted"/>
<dbReference type="EMBL" id="GBRH01269040">
    <property type="protein sequence ID" value="JAD28855.1"/>
    <property type="molecule type" value="Transcribed_RNA"/>
</dbReference>
<dbReference type="AlphaFoldDB" id="A0A0A8YWI1"/>
<evidence type="ECO:0008006" key="2">
    <source>
        <dbReference type="Google" id="ProtNLM"/>
    </source>
</evidence>
<accession>A0A0A8YWI1</accession>
<name>A0A0A8YWI1_ARUDO</name>
<protein>
    <recommendedName>
        <fullName evidence="2">Ubiquitin-like protease family profile domain-containing protein</fullName>
    </recommendedName>
</protein>